<evidence type="ECO:0000313" key="2">
    <source>
        <dbReference type="EMBL" id="GAA4073588.1"/>
    </source>
</evidence>
<evidence type="ECO:0000256" key="1">
    <source>
        <dbReference type="SAM" id="Phobius"/>
    </source>
</evidence>
<evidence type="ECO:0000313" key="3">
    <source>
        <dbReference type="Proteomes" id="UP001501734"/>
    </source>
</evidence>
<feature type="transmembrane region" description="Helical" evidence="1">
    <location>
        <begin position="119"/>
        <end position="140"/>
    </location>
</feature>
<gene>
    <name evidence="2" type="ORF">GCM10022410_18620</name>
</gene>
<dbReference type="EMBL" id="BAABDL010000101">
    <property type="protein sequence ID" value="GAA4073588.1"/>
    <property type="molecule type" value="Genomic_DNA"/>
</dbReference>
<comment type="caution">
    <text evidence="2">The sequence shown here is derived from an EMBL/GenBank/DDBJ whole genome shotgun (WGS) entry which is preliminary data.</text>
</comment>
<keyword evidence="1" id="KW-1133">Transmembrane helix</keyword>
<sequence length="152" mass="17527">MKLTISDDYQYANHDGVLTIFTDAFSSWWKGILSLVLDTDLRPPLYIAVFDVNENANLQVKIDKKLSVQINKQLNYTVAKRSEEIKNWRLAYRLLILFAIAVCVFLTVISVSAIQVSGYYSLLILLPVYLILTGVIYQYLRYNRLLDLIKTV</sequence>
<organism evidence="2 3">
    <name type="scientific">Amphibacillus indicireducens</name>
    <dbReference type="NCBI Taxonomy" id="1076330"/>
    <lineage>
        <taxon>Bacteria</taxon>
        <taxon>Bacillati</taxon>
        <taxon>Bacillota</taxon>
        <taxon>Bacilli</taxon>
        <taxon>Bacillales</taxon>
        <taxon>Bacillaceae</taxon>
        <taxon>Amphibacillus</taxon>
    </lineage>
</organism>
<keyword evidence="1" id="KW-0472">Membrane</keyword>
<keyword evidence="1" id="KW-0812">Transmembrane</keyword>
<dbReference type="Proteomes" id="UP001501734">
    <property type="component" value="Unassembled WGS sequence"/>
</dbReference>
<protein>
    <submittedName>
        <fullName evidence="2">Uncharacterized protein</fullName>
    </submittedName>
</protein>
<name>A0ABP7VSI2_9BACI</name>
<proteinExistence type="predicted"/>
<accession>A0ABP7VSI2</accession>
<feature type="transmembrane region" description="Helical" evidence="1">
    <location>
        <begin position="90"/>
        <end position="113"/>
    </location>
</feature>
<keyword evidence="3" id="KW-1185">Reference proteome</keyword>
<dbReference type="RefSeq" id="WP_344912507.1">
    <property type="nucleotide sequence ID" value="NZ_BAABDL010000101.1"/>
</dbReference>
<reference evidence="3" key="1">
    <citation type="journal article" date="2019" name="Int. J. Syst. Evol. Microbiol.">
        <title>The Global Catalogue of Microorganisms (GCM) 10K type strain sequencing project: providing services to taxonomists for standard genome sequencing and annotation.</title>
        <authorList>
            <consortium name="The Broad Institute Genomics Platform"/>
            <consortium name="The Broad Institute Genome Sequencing Center for Infectious Disease"/>
            <person name="Wu L."/>
            <person name="Ma J."/>
        </authorList>
    </citation>
    <scope>NUCLEOTIDE SEQUENCE [LARGE SCALE GENOMIC DNA]</scope>
    <source>
        <strain evidence="3">JCM 17250</strain>
    </source>
</reference>